<feature type="compositionally biased region" description="Acidic residues" evidence="2">
    <location>
        <begin position="416"/>
        <end position="428"/>
    </location>
</feature>
<reference evidence="3 4" key="1">
    <citation type="submission" date="2017-01" db="EMBL/GenBank/DDBJ databases">
        <title>Draft genome sequence of Diplodia seriata F98.1, a fungal species involved in grapevine trunk diseases.</title>
        <authorList>
            <person name="Robert-Siegwald G."/>
            <person name="Vallet J."/>
            <person name="Abou-Mansour E."/>
            <person name="Xu J."/>
            <person name="Rey P."/>
            <person name="Bertsch C."/>
            <person name="Rego C."/>
            <person name="Larignon P."/>
            <person name="Fontaine F."/>
            <person name="Lebrun M.-H."/>
        </authorList>
    </citation>
    <scope>NUCLEOTIDE SEQUENCE [LARGE SCALE GENOMIC DNA]</scope>
    <source>
        <strain evidence="3 4">F98.1</strain>
    </source>
</reference>
<evidence type="ECO:0000313" key="4">
    <source>
        <dbReference type="Proteomes" id="UP000190776"/>
    </source>
</evidence>
<feature type="region of interest" description="Disordered" evidence="2">
    <location>
        <begin position="1"/>
        <end position="53"/>
    </location>
</feature>
<comment type="caution">
    <text evidence="3">The sequence shown here is derived from an EMBL/GenBank/DDBJ whole genome shotgun (WGS) entry which is preliminary data.</text>
</comment>
<dbReference type="PANTHER" id="PTHR35179:SF2">
    <property type="entry name" value="START DOMAIN-CONTAINING PROTEIN"/>
    <property type="match status" value="1"/>
</dbReference>
<feature type="coiled-coil region" evidence="1">
    <location>
        <begin position="337"/>
        <end position="364"/>
    </location>
</feature>
<dbReference type="STRING" id="420778.A0A1S8BMX0"/>
<dbReference type="Proteomes" id="UP000190776">
    <property type="component" value="Unassembled WGS sequence"/>
</dbReference>
<evidence type="ECO:0008006" key="5">
    <source>
        <dbReference type="Google" id="ProtNLM"/>
    </source>
</evidence>
<accession>A0A1S8BMX0</accession>
<protein>
    <recommendedName>
        <fullName evidence="5">Geranylgeranyl pyrophosphate synthetase</fullName>
    </recommendedName>
</protein>
<proteinExistence type="predicted"/>
<dbReference type="OrthoDB" id="5393654at2759"/>
<dbReference type="PANTHER" id="PTHR35179">
    <property type="entry name" value="PROTEIN CBG02620"/>
    <property type="match status" value="1"/>
</dbReference>
<dbReference type="EMBL" id="MSZU01000074">
    <property type="protein sequence ID" value="OMP88826.1"/>
    <property type="molecule type" value="Genomic_DNA"/>
</dbReference>
<organism evidence="3 4">
    <name type="scientific">Diplodia seriata</name>
    <dbReference type="NCBI Taxonomy" id="420778"/>
    <lineage>
        <taxon>Eukaryota</taxon>
        <taxon>Fungi</taxon>
        <taxon>Dikarya</taxon>
        <taxon>Ascomycota</taxon>
        <taxon>Pezizomycotina</taxon>
        <taxon>Dothideomycetes</taxon>
        <taxon>Dothideomycetes incertae sedis</taxon>
        <taxon>Botryosphaeriales</taxon>
        <taxon>Botryosphaeriaceae</taxon>
        <taxon>Diplodia</taxon>
    </lineage>
</organism>
<sequence>MLFHDSGHGSGRRVTASTRPGFLNRRIPNTEQSKGRWGFQDTESTGPPSPALGPCFQRISREDVVAKVGSEKPKAVISDCKDVGSYNWIDDNGQHTVMIPGMPPAWTPLETPTPLNEDAGQFFRDPNAARHPDFPIEPAYRAIFAHDKSFAMEEVDIFACGSTLGNLLRFVRKVDKPFRFTAEVVGRTVFFVRRENTPTETIEGVRGYGHTFPEAYTTWEGDTAGSQSHQRLVNYDFAGLNSIVRFESDGYLKHLQTTSAPEEGRYVISKGARTSQTTIKAGGHVVSQDAVFDLKTRSVKRKGHDVLGDEIGRLWITQTPNFVLAYHDRGLFNDVHVQDVRREIQEWEAENQDSLTQLAAVIRRIVEIAKDTDAGRVEIRRHEGDMLEIHEQLPDAPRPLPPTLLESWAAKRASDDSSDEILSEDGEEGYFLGDSDDGGGVLFNSDDDSDQDYTACSAEDCGYCGHCRY</sequence>
<gene>
    <name evidence="3" type="ORF">BK809_0005547</name>
</gene>
<name>A0A1S8BMX0_9PEZI</name>
<evidence type="ECO:0000313" key="3">
    <source>
        <dbReference type="EMBL" id="OMP88826.1"/>
    </source>
</evidence>
<evidence type="ECO:0000256" key="1">
    <source>
        <dbReference type="SAM" id="Coils"/>
    </source>
</evidence>
<evidence type="ECO:0000256" key="2">
    <source>
        <dbReference type="SAM" id="MobiDB-lite"/>
    </source>
</evidence>
<keyword evidence="1" id="KW-0175">Coiled coil</keyword>
<feature type="region of interest" description="Disordered" evidence="2">
    <location>
        <begin position="415"/>
        <end position="450"/>
    </location>
</feature>
<dbReference type="AlphaFoldDB" id="A0A1S8BMX0"/>